<sequence>MRSFSISRVLTGALVVQLGIGALLVLDDIREGGFRLPNFGPSAPRLSEPVHPGDQRRTFNPSRDRPPQSPLRDADALPDRLTLTQDSGGMWRLEGGIESGDAARIRAQIDAAETPIETLILQSPGGSVQAALELGRYLREVGIDTRILDGEFCYSACPYLFVGGVGRQIAEGASVGVHQHYFGKSSLLPAFAAVEDIQRGQGEVMIYLEEMGIDPLVMRHALTTPSDEIYILLPEELERYGFVGSE</sequence>
<dbReference type="AlphaFoldDB" id="A0A238UVC6"/>
<feature type="compositionally biased region" description="Basic and acidic residues" evidence="1">
    <location>
        <begin position="51"/>
        <end position="75"/>
    </location>
</feature>
<accession>A0A238UVC6</accession>
<dbReference type="Proteomes" id="UP000198417">
    <property type="component" value="Unassembled WGS sequence"/>
</dbReference>
<protein>
    <recommendedName>
        <fullName evidence="4">Periplasmic protein-like protein</fullName>
    </recommendedName>
</protein>
<keyword evidence="3" id="KW-1185">Reference proteome</keyword>
<evidence type="ECO:0000313" key="3">
    <source>
        <dbReference type="Proteomes" id="UP000198417"/>
    </source>
</evidence>
<gene>
    <name evidence="2" type="ORF">SAMN06265370_101155</name>
</gene>
<feature type="region of interest" description="Disordered" evidence="1">
    <location>
        <begin position="37"/>
        <end position="75"/>
    </location>
</feature>
<proteinExistence type="predicted"/>
<dbReference type="Gene3D" id="3.90.226.10">
    <property type="entry name" value="2-enoyl-CoA Hydratase, Chain A, domain 1"/>
    <property type="match status" value="1"/>
</dbReference>
<name>A0A238UVC6_9RHOB</name>
<evidence type="ECO:0000313" key="2">
    <source>
        <dbReference type="EMBL" id="SNR25824.1"/>
    </source>
</evidence>
<dbReference type="EMBL" id="FZNN01000001">
    <property type="protein sequence ID" value="SNR25824.1"/>
    <property type="molecule type" value="Genomic_DNA"/>
</dbReference>
<dbReference type="InterPro" id="IPR029045">
    <property type="entry name" value="ClpP/crotonase-like_dom_sf"/>
</dbReference>
<evidence type="ECO:0008006" key="4">
    <source>
        <dbReference type="Google" id="ProtNLM"/>
    </source>
</evidence>
<dbReference type="SUPFAM" id="SSF52096">
    <property type="entry name" value="ClpP/crotonase"/>
    <property type="match status" value="1"/>
</dbReference>
<evidence type="ECO:0000256" key="1">
    <source>
        <dbReference type="SAM" id="MobiDB-lite"/>
    </source>
</evidence>
<dbReference type="RefSeq" id="WP_089268607.1">
    <property type="nucleotide sequence ID" value="NZ_FZNN01000001.1"/>
</dbReference>
<dbReference type="OrthoDB" id="5936191at2"/>
<organism evidence="2 3">
    <name type="scientific">Puniceibacterium sediminis</name>
    <dbReference type="NCBI Taxonomy" id="1608407"/>
    <lineage>
        <taxon>Bacteria</taxon>
        <taxon>Pseudomonadati</taxon>
        <taxon>Pseudomonadota</taxon>
        <taxon>Alphaproteobacteria</taxon>
        <taxon>Rhodobacterales</taxon>
        <taxon>Paracoccaceae</taxon>
        <taxon>Puniceibacterium</taxon>
    </lineage>
</organism>
<reference evidence="2 3" key="1">
    <citation type="submission" date="2017-06" db="EMBL/GenBank/DDBJ databases">
        <authorList>
            <person name="Kim H.J."/>
            <person name="Triplett B.A."/>
        </authorList>
    </citation>
    <scope>NUCLEOTIDE SEQUENCE [LARGE SCALE GENOMIC DNA]</scope>
    <source>
        <strain evidence="2 3">DSM 29052</strain>
    </source>
</reference>